<evidence type="ECO:0000313" key="3">
    <source>
        <dbReference type="Proteomes" id="UP000031829"/>
    </source>
</evidence>
<organism evidence="2 3">
    <name type="scientific">Priestia megaterium (strain ATCC 14581 / DSM 32 / CCUG 1817 / JCM 2506 / NBRC 15308 / NCIMB 9376 / NCTC 10342 / NRRL B-14308 / VKM B-512 / Ford 19)</name>
    <name type="common">Bacillus megaterium</name>
    <dbReference type="NCBI Taxonomy" id="1348623"/>
    <lineage>
        <taxon>Bacteria</taxon>
        <taxon>Bacillati</taxon>
        <taxon>Bacillota</taxon>
        <taxon>Bacilli</taxon>
        <taxon>Bacillales</taxon>
        <taxon>Bacillaceae</taxon>
        <taxon>Priestia</taxon>
    </lineage>
</organism>
<dbReference type="GeneID" id="93643914"/>
<dbReference type="KEGG" id="bmeg:BG04_406"/>
<evidence type="ECO:0000259" key="1">
    <source>
        <dbReference type="Pfam" id="PF17225"/>
    </source>
</evidence>
<reference evidence="2 3" key="1">
    <citation type="journal article" date="2015" name="Genome Announc.">
        <title>Complete genome sequences for 35 biothreat assay-relevant bacillus species.</title>
        <authorList>
            <person name="Johnson S.L."/>
            <person name="Daligault H.E."/>
            <person name="Davenport K.W."/>
            <person name="Jaissle J."/>
            <person name="Frey K.G."/>
            <person name="Ladner J.T."/>
            <person name="Broomall S.M."/>
            <person name="Bishop-Lilly K.A."/>
            <person name="Bruce D.C."/>
            <person name="Gibbons H.S."/>
            <person name="Coyne S.R."/>
            <person name="Lo C.C."/>
            <person name="Meincke L."/>
            <person name="Munk A.C."/>
            <person name="Koroleva G.I."/>
            <person name="Rosenzweig C.N."/>
            <person name="Palacios G.F."/>
            <person name="Redden C.L."/>
            <person name="Minogue T.D."/>
            <person name="Chain P.S."/>
        </authorList>
    </citation>
    <scope>NUCLEOTIDE SEQUENCE [LARGE SCALE GENOMIC DNA]</scope>
    <source>
        <strain evidence="3">ATCC 14581 / DSM 32 / JCM 2506 / NBRC 15308 / NCIMB 9376 / NCTC 10342 / NRRL B-14308 / VKM B-512</strain>
    </source>
</reference>
<dbReference type="HOGENOM" id="CLU_1861199_0_0_9"/>
<dbReference type="Pfam" id="PF17225">
    <property type="entry name" value="DUF5301"/>
    <property type="match status" value="1"/>
</dbReference>
<dbReference type="AlphaFoldDB" id="A0A0B6AWN4"/>
<name>A0A0B6AWN4_PRIM2</name>
<proteinExistence type="predicted"/>
<dbReference type="Proteomes" id="UP000031829">
    <property type="component" value="Chromosome"/>
</dbReference>
<accession>A0A0B6AWN4</accession>
<protein>
    <recommendedName>
        <fullName evidence="1">DUF5301 domain-containing protein</fullName>
    </recommendedName>
</protein>
<sequence length="137" mass="16007">MKKRTIIIAALLFIVVFYFTYTGKAHQLKDVIKVDEANVTRIEIDTDEGKRVVDDKKNIKEIVHSLSQVEVKKSKELDQKFDQAYWIKIVENGKDAYGLTIYDNDYIKAFSFEDKKQATYTIVKDQKMDVKKLFSTK</sequence>
<evidence type="ECO:0000313" key="2">
    <source>
        <dbReference type="EMBL" id="AJI24284.1"/>
    </source>
</evidence>
<gene>
    <name evidence="2" type="ORF">BG04_406</name>
</gene>
<dbReference type="InterPro" id="IPR033782">
    <property type="entry name" value="DUF5301"/>
</dbReference>
<dbReference type="EMBL" id="CP009920">
    <property type="protein sequence ID" value="AJI24284.1"/>
    <property type="molecule type" value="Genomic_DNA"/>
</dbReference>
<dbReference type="RefSeq" id="WP_034650125.1">
    <property type="nucleotide sequence ID" value="NZ_BCVB01000006.1"/>
</dbReference>
<feature type="domain" description="DUF5301" evidence="1">
    <location>
        <begin position="24"/>
        <end position="120"/>
    </location>
</feature>